<reference evidence="2 3" key="1">
    <citation type="submission" date="2016-10" db="EMBL/GenBank/DDBJ databases">
        <authorList>
            <person name="de Groot N.N."/>
        </authorList>
    </citation>
    <scope>NUCLEOTIDE SEQUENCE [LARGE SCALE GENOMIC DNA]</scope>
    <source>
        <strain>GEY</strain>
        <strain evidence="3">DSM 9560</strain>
    </source>
</reference>
<dbReference type="STRING" id="1003.SAMN04488541_104625"/>
<evidence type="ECO:0000313" key="2">
    <source>
        <dbReference type="EMBL" id="SFF51894.1"/>
    </source>
</evidence>
<protein>
    <submittedName>
        <fullName evidence="2">Uncharacterized protein</fullName>
    </submittedName>
</protein>
<feature type="region of interest" description="Disordered" evidence="1">
    <location>
        <begin position="18"/>
        <end position="41"/>
    </location>
</feature>
<gene>
    <name evidence="2" type="ORF">SAMN04488541_104625</name>
</gene>
<sequence>MKLLESLCLGKTLSLQRKAKEEETPLSFGEGHGQPMNVLGMQNAPAPTAKLVLEVYNGNSILSTQEQYVSTAGETAWEKCGVQR</sequence>
<dbReference type="EMBL" id="FONY01000046">
    <property type="protein sequence ID" value="SFF51894.1"/>
    <property type="molecule type" value="Genomic_DNA"/>
</dbReference>
<name>A0A1I2JBH9_9BACT</name>
<dbReference type="RefSeq" id="WP_091549093.1">
    <property type="nucleotide sequence ID" value="NZ_FONY01000046.1"/>
</dbReference>
<accession>A0A1I2JBH9</accession>
<dbReference type="Proteomes" id="UP000199513">
    <property type="component" value="Unassembled WGS sequence"/>
</dbReference>
<evidence type="ECO:0000313" key="3">
    <source>
        <dbReference type="Proteomes" id="UP000199513"/>
    </source>
</evidence>
<keyword evidence="3" id="KW-1185">Reference proteome</keyword>
<organism evidence="2 3">
    <name type="scientific">Thermoflexibacter ruber</name>
    <dbReference type="NCBI Taxonomy" id="1003"/>
    <lineage>
        <taxon>Bacteria</taxon>
        <taxon>Pseudomonadati</taxon>
        <taxon>Bacteroidota</taxon>
        <taxon>Cytophagia</taxon>
        <taxon>Cytophagales</taxon>
        <taxon>Thermoflexibacteraceae</taxon>
        <taxon>Thermoflexibacter</taxon>
    </lineage>
</organism>
<evidence type="ECO:0000256" key="1">
    <source>
        <dbReference type="SAM" id="MobiDB-lite"/>
    </source>
</evidence>
<proteinExistence type="predicted"/>
<dbReference type="AlphaFoldDB" id="A0A1I2JBH9"/>